<dbReference type="EMBL" id="JAQQXP010000001">
    <property type="protein sequence ID" value="MDC8830238.1"/>
    <property type="molecule type" value="Genomic_DNA"/>
</dbReference>
<evidence type="ECO:0000313" key="3">
    <source>
        <dbReference type="Proteomes" id="UP001218788"/>
    </source>
</evidence>
<accession>A0ABT5KZN7</accession>
<name>A0ABT5KZN7_9ALTE</name>
<keyword evidence="1" id="KW-0812">Transmembrane</keyword>
<dbReference type="Proteomes" id="UP001218788">
    <property type="component" value="Unassembled WGS sequence"/>
</dbReference>
<sequence length="54" mass="6230">MNPKILIWLSNAVFIAVIAALSMQDRLAWPTLLLVFAVKLETAVINYYVFYKKQ</sequence>
<keyword evidence="1" id="KW-1133">Transmembrane helix</keyword>
<reference evidence="2 3" key="1">
    <citation type="submission" date="2022-10" db="EMBL/GenBank/DDBJ databases">
        <title>Alteromonas sp. chi3 Genome sequencing.</title>
        <authorList>
            <person name="Park S."/>
        </authorList>
    </citation>
    <scope>NUCLEOTIDE SEQUENCE [LARGE SCALE GENOMIC DNA]</scope>
    <source>
        <strain evidence="3">chi3</strain>
    </source>
</reference>
<evidence type="ECO:0000313" key="2">
    <source>
        <dbReference type="EMBL" id="MDC8830238.1"/>
    </source>
</evidence>
<gene>
    <name evidence="2" type="ORF">OIK42_05620</name>
</gene>
<feature type="transmembrane region" description="Helical" evidence="1">
    <location>
        <begin position="29"/>
        <end position="50"/>
    </location>
</feature>
<protein>
    <submittedName>
        <fullName evidence="2">Uncharacterized protein</fullName>
    </submittedName>
</protein>
<keyword evidence="1" id="KW-0472">Membrane</keyword>
<proteinExistence type="predicted"/>
<comment type="caution">
    <text evidence="2">The sequence shown here is derived from an EMBL/GenBank/DDBJ whole genome shotgun (WGS) entry which is preliminary data.</text>
</comment>
<evidence type="ECO:0000256" key="1">
    <source>
        <dbReference type="SAM" id="Phobius"/>
    </source>
</evidence>
<feature type="transmembrane region" description="Helical" evidence="1">
    <location>
        <begin position="5"/>
        <end position="23"/>
    </location>
</feature>
<keyword evidence="3" id="KW-1185">Reference proteome</keyword>
<organism evidence="2 3">
    <name type="scientific">Alteromonas gilva</name>
    <dbReference type="NCBI Taxonomy" id="2987522"/>
    <lineage>
        <taxon>Bacteria</taxon>
        <taxon>Pseudomonadati</taxon>
        <taxon>Pseudomonadota</taxon>
        <taxon>Gammaproteobacteria</taxon>
        <taxon>Alteromonadales</taxon>
        <taxon>Alteromonadaceae</taxon>
        <taxon>Alteromonas/Salinimonas group</taxon>
        <taxon>Alteromonas</taxon>
    </lineage>
</organism>
<dbReference type="RefSeq" id="WP_273638996.1">
    <property type="nucleotide sequence ID" value="NZ_JAQQXP010000001.1"/>
</dbReference>